<dbReference type="InterPro" id="IPR011047">
    <property type="entry name" value="Quinoprotein_ADH-like_sf"/>
</dbReference>
<dbReference type="Proteomes" id="UP001501747">
    <property type="component" value="Unassembled WGS sequence"/>
</dbReference>
<dbReference type="Pfam" id="PF13360">
    <property type="entry name" value="PQQ_2"/>
    <property type="match status" value="1"/>
</dbReference>
<feature type="chain" id="PRO_5045714125" description="Pyrrolo-quinoline quinone repeat domain-containing protein" evidence="2">
    <location>
        <begin position="19"/>
        <end position="432"/>
    </location>
</feature>
<feature type="compositionally biased region" description="Polar residues" evidence="1">
    <location>
        <begin position="31"/>
        <end position="40"/>
    </location>
</feature>
<gene>
    <name evidence="4" type="ORF">GCM10022247_05860</name>
</gene>
<dbReference type="EMBL" id="BAABAL010000004">
    <property type="protein sequence ID" value="GAA3990064.1"/>
    <property type="molecule type" value="Genomic_DNA"/>
</dbReference>
<reference evidence="5" key="1">
    <citation type="journal article" date="2019" name="Int. J. Syst. Evol. Microbiol.">
        <title>The Global Catalogue of Microorganisms (GCM) 10K type strain sequencing project: providing services to taxonomists for standard genome sequencing and annotation.</title>
        <authorList>
            <consortium name="The Broad Institute Genomics Platform"/>
            <consortium name="The Broad Institute Genome Sequencing Center for Infectious Disease"/>
            <person name="Wu L."/>
            <person name="Ma J."/>
        </authorList>
    </citation>
    <scope>NUCLEOTIDE SEQUENCE [LARGE SCALE GENOMIC DNA]</scope>
    <source>
        <strain evidence="5">JCM 17342</strain>
    </source>
</reference>
<accession>A0ABP7QZI6</accession>
<evidence type="ECO:0000256" key="2">
    <source>
        <dbReference type="SAM" id="SignalP"/>
    </source>
</evidence>
<proteinExistence type="predicted"/>
<comment type="caution">
    <text evidence="4">The sequence shown here is derived from an EMBL/GenBank/DDBJ whole genome shotgun (WGS) entry which is preliminary data.</text>
</comment>
<dbReference type="RefSeq" id="WP_344870903.1">
    <property type="nucleotide sequence ID" value="NZ_BAABAL010000004.1"/>
</dbReference>
<feature type="domain" description="Pyrrolo-quinoline quinone repeat" evidence="3">
    <location>
        <begin position="161"/>
        <end position="322"/>
    </location>
</feature>
<dbReference type="PANTHER" id="PTHR34512:SF30">
    <property type="entry name" value="OUTER MEMBRANE PROTEIN ASSEMBLY FACTOR BAMB"/>
    <property type="match status" value="1"/>
</dbReference>
<dbReference type="InterPro" id="IPR002372">
    <property type="entry name" value="PQQ_rpt_dom"/>
</dbReference>
<organism evidence="4 5">
    <name type="scientific">Allokutzneria multivorans</name>
    <dbReference type="NCBI Taxonomy" id="1142134"/>
    <lineage>
        <taxon>Bacteria</taxon>
        <taxon>Bacillati</taxon>
        <taxon>Actinomycetota</taxon>
        <taxon>Actinomycetes</taxon>
        <taxon>Pseudonocardiales</taxon>
        <taxon>Pseudonocardiaceae</taxon>
        <taxon>Allokutzneria</taxon>
    </lineage>
</organism>
<feature type="region of interest" description="Disordered" evidence="1">
    <location>
        <begin position="23"/>
        <end position="48"/>
    </location>
</feature>
<dbReference type="InterPro" id="IPR015943">
    <property type="entry name" value="WD40/YVTN_repeat-like_dom_sf"/>
</dbReference>
<evidence type="ECO:0000313" key="4">
    <source>
        <dbReference type="EMBL" id="GAA3990064.1"/>
    </source>
</evidence>
<keyword evidence="2" id="KW-0732">Signal</keyword>
<dbReference type="SUPFAM" id="SSF50998">
    <property type="entry name" value="Quinoprotein alcohol dehydrogenase-like"/>
    <property type="match status" value="1"/>
</dbReference>
<feature type="signal peptide" evidence="2">
    <location>
        <begin position="1"/>
        <end position="18"/>
    </location>
</feature>
<keyword evidence="5" id="KW-1185">Reference proteome</keyword>
<evidence type="ECO:0000256" key="1">
    <source>
        <dbReference type="SAM" id="MobiDB-lite"/>
    </source>
</evidence>
<protein>
    <recommendedName>
        <fullName evidence="3">Pyrrolo-quinoline quinone repeat domain-containing protein</fullName>
    </recommendedName>
</protein>
<evidence type="ECO:0000313" key="5">
    <source>
        <dbReference type="Proteomes" id="UP001501747"/>
    </source>
</evidence>
<dbReference type="PANTHER" id="PTHR34512">
    <property type="entry name" value="CELL SURFACE PROTEIN"/>
    <property type="match status" value="1"/>
</dbReference>
<name>A0ABP7QZI6_9PSEU</name>
<sequence>MRREAVTVMCLAAVVTLAGCGGTTPGVPTESGANSPTTVSVPPAKTADPPLQFDTAAAVALPRTALRANLAGSAVSRFMTLRERTAYIAAPDKLSAVDVLTGKENWAVGIEGKPADPYAQSGPFVNPVGPRPPAVTDKLAAAAVATAEPGQGTTPGFTALTVVAVDATSGVKAWQAKVKVATDSYGGGGQGSITKVAAINDRAVVATYSDSDKAFTVALDAATGTTLWERRDYDAGSLNGNVLVGKDSNVAENKSMNQATAVDVVTGAQLWVGATRASQLTVVPSDPALVVVNRTDYGNLKPSLLFLDPASGAVKAELKGTGGFGSRAYGDCYYDQQSVLVCVNDGRVTGYNAKTAEQLWTLPDQAANRIAPSVVTVWHGVLYGKVNGKPIVLDANTGKDVSTTVEVAPVWVSRYAGIAVDNDGAPKAYPVK</sequence>
<dbReference type="Gene3D" id="2.130.10.10">
    <property type="entry name" value="YVTN repeat-like/Quinoprotein amine dehydrogenase"/>
    <property type="match status" value="1"/>
</dbReference>
<dbReference type="PROSITE" id="PS51257">
    <property type="entry name" value="PROKAR_LIPOPROTEIN"/>
    <property type="match status" value="1"/>
</dbReference>
<evidence type="ECO:0000259" key="3">
    <source>
        <dbReference type="Pfam" id="PF13360"/>
    </source>
</evidence>